<proteinExistence type="predicted"/>
<accession>A0ABR3TTC9</accession>
<feature type="domain" description="F-box" evidence="1">
    <location>
        <begin position="3"/>
        <end position="49"/>
    </location>
</feature>
<dbReference type="InterPro" id="IPR036047">
    <property type="entry name" value="F-box-like_dom_sf"/>
</dbReference>
<dbReference type="Proteomes" id="UP001521184">
    <property type="component" value="Unassembled WGS sequence"/>
</dbReference>
<dbReference type="InterPro" id="IPR001810">
    <property type="entry name" value="F-box_dom"/>
</dbReference>
<reference evidence="2 3" key="1">
    <citation type="journal article" date="2023" name="Plant Dis.">
        <title>First Report of Diplodia intermedia Causing Canker and Dieback Diseases on Apple Trees in Canada.</title>
        <authorList>
            <person name="Ellouze W."/>
            <person name="Ilyukhin E."/>
            <person name="Sulman M."/>
            <person name="Ali S."/>
        </authorList>
    </citation>
    <scope>NUCLEOTIDE SEQUENCE [LARGE SCALE GENOMIC DNA]</scope>
    <source>
        <strain evidence="2 3">M45-28</strain>
    </source>
</reference>
<dbReference type="EMBL" id="JAKEKT020000024">
    <property type="protein sequence ID" value="KAL1644154.1"/>
    <property type="molecule type" value="Genomic_DNA"/>
</dbReference>
<dbReference type="SMART" id="SM00256">
    <property type="entry name" value="FBOX"/>
    <property type="match status" value="1"/>
</dbReference>
<organism evidence="2 3">
    <name type="scientific">Diplodia intermedia</name>
    <dbReference type="NCBI Taxonomy" id="856260"/>
    <lineage>
        <taxon>Eukaryota</taxon>
        <taxon>Fungi</taxon>
        <taxon>Dikarya</taxon>
        <taxon>Ascomycota</taxon>
        <taxon>Pezizomycotina</taxon>
        <taxon>Dothideomycetes</taxon>
        <taxon>Dothideomycetes incertae sedis</taxon>
        <taxon>Botryosphaeriales</taxon>
        <taxon>Botryosphaeriaceae</taxon>
        <taxon>Diplodia</taxon>
    </lineage>
</organism>
<comment type="caution">
    <text evidence="2">The sequence shown here is derived from an EMBL/GenBank/DDBJ whole genome shotgun (WGS) entry which is preliminary data.</text>
</comment>
<gene>
    <name evidence="2" type="ORF">SLS58_004434</name>
</gene>
<dbReference type="SUPFAM" id="SSF81383">
    <property type="entry name" value="F-box domain"/>
    <property type="match status" value="1"/>
</dbReference>
<dbReference type="PROSITE" id="PS50181">
    <property type="entry name" value="FBOX"/>
    <property type="match status" value="1"/>
</dbReference>
<sequence>MASAHLPALPTELLHLVISSLRFADLLALRFVCHSLAAKVSSDKRFERRFATRTSDLSTNSLETLAAIVAHPVFGTLVRHVTLVTSFLDTDTLLEVVRTGKKPPPQLPERASSVRRDDLGPRELAVTRELLGVYEALRTDRAQSSASGRDVELLAVVFARLGALRTLRLDASVFKCRGEPRGKEQRLHVLRAPDYLPKASMLRLVDGEGNEGSQFRIEDADGQWHGRRQKTPRRQIWEMAVHDFNITLRAMAQSGIAIDGMLVFGKEWGCSVLSAEVGKLLADDATSGAEVARAAVSCLKSLSISVSRGSLKMFGGDGERNTVDWDCVDSNEDLEGFGDLLAMAASLEKLDMRKVRMYNELGLSRSVTDPNFFRSIATKAAVTRLRSLTLRGWTARGDDLSHLLWRCSSLEELELREVRLWDGQWSQVFGLLAEQARQLKQVTLYRCFETQLIRITRPEGATVESDNSCCEFMDTVKLSGEQVRDGIEYCKQAETWTGSRPHRVYQRERMKEYGF</sequence>
<protein>
    <recommendedName>
        <fullName evidence="1">F-box domain-containing protein</fullName>
    </recommendedName>
</protein>
<dbReference type="Gene3D" id="3.80.10.10">
    <property type="entry name" value="Ribonuclease Inhibitor"/>
    <property type="match status" value="1"/>
</dbReference>
<keyword evidence="3" id="KW-1185">Reference proteome</keyword>
<name>A0ABR3TTC9_9PEZI</name>
<evidence type="ECO:0000313" key="3">
    <source>
        <dbReference type="Proteomes" id="UP001521184"/>
    </source>
</evidence>
<dbReference type="InterPro" id="IPR032675">
    <property type="entry name" value="LRR_dom_sf"/>
</dbReference>
<evidence type="ECO:0000313" key="2">
    <source>
        <dbReference type="EMBL" id="KAL1644154.1"/>
    </source>
</evidence>
<dbReference type="Pfam" id="PF00646">
    <property type="entry name" value="F-box"/>
    <property type="match status" value="1"/>
</dbReference>
<dbReference type="SUPFAM" id="SSF52047">
    <property type="entry name" value="RNI-like"/>
    <property type="match status" value="1"/>
</dbReference>
<evidence type="ECO:0000259" key="1">
    <source>
        <dbReference type="PROSITE" id="PS50181"/>
    </source>
</evidence>